<dbReference type="AlphaFoldDB" id="A0A0G1P6C5"/>
<name>A0A0G1P6C5_9BACT</name>
<protein>
    <submittedName>
        <fullName evidence="1">Uncharacterized protein</fullName>
    </submittedName>
</protein>
<reference evidence="1 2" key="1">
    <citation type="journal article" date="2015" name="Nature">
        <title>rRNA introns, odd ribosomes, and small enigmatic genomes across a large radiation of phyla.</title>
        <authorList>
            <person name="Brown C.T."/>
            <person name="Hug L.A."/>
            <person name="Thomas B.C."/>
            <person name="Sharon I."/>
            <person name="Castelle C.J."/>
            <person name="Singh A."/>
            <person name="Wilkins M.J."/>
            <person name="Williams K.H."/>
            <person name="Banfield J.F."/>
        </authorList>
    </citation>
    <scope>NUCLEOTIDE SEQUENCE [LARGE SCALE GENOMIC DNA]</scope>
</reference>
<sequence>MGFCFLGARCYHQSVRAGGGMVYAQGLGPCGGNPLGVQVSPCPQERANYFARAGDLNTGACPEQQRRTRGGAQTECERRRAFESRASLPLPTASPRLRSARHNKELRVDHKVLFLSALLCPAIRTTNEQEINFEFSVLNLELFLPPSSVKCLVYLAQFLISKMRINLRC</sequence>
<evidence type="ECO:0000313" key="1">
    <source>
        <dbReference type="EMBL" id="KKT91959.1"/>
    </source>
</evidence>
<gene>
    <name evidence="1" type="ORF">UW92_C0007G0005</name>
</gene>
<dbReference type="Proteomes" id="UP000033966">
    <property type="component" value="Unassembled WGS sequence"/>
</dbReference>
<dbReference type="EMBL" id="LCKF01000007">
    <property type="protein sequence ID" value="KKT91959.1"/>
    <property type="molecule type" value="Genomic_DNA"/>
</dbReference>
<organism evidence="1 2">
    <name type="scientific">Candidatus Jorgensenbacteria bacterium GW2011_GWA2_45_13</name>
    <dbReference type="NCBI Taxonomy" id="1618662"/>
    <lineage>
        <taxon>Bacteria</taxon>
        <taxon>Candidatus Joergenseniibacteriota</taxon>
    </lineage>
</organism>
<proteinExistence type="predicted"/>
<evidence type="ECO:0000313" key="2">
    <source>
        <dbReference type="Proteomes" id="UP000033966"/>
    </source>
</evidence>
<accession>A0A0G1P6C5</accession>
<comment type="caution">
    <text evidence="1">The sequence shown here is derived from an EMBL/GenBank/DDBJ whole genome shotgun (WGS) entry which is preliminary data.</text>
</comment>